<comment type="caution">
    <text evidence="1">The sequence shown here is derived from an EMBL/GenBank/DDBJ whole genome shotgun (WGS) entry which is preliminary data.</text>
</comment>
<evidence type="ECO:0000313" key="1">
    <source>
        <dbReference type="EMBL" id="GCL50214.1"/>
    </source>
</evidence>
<protein>
    <submittedName>
        <fullName evidence="1">Uncharacterized protein</fullName>
    </submittedName>
</protein>
<accession>A0A6H9GII3</accession>
<proteinExistence type="predicted"/>
<evidence type="ECO:0000313" key="2">
    <source>
        <dbReference type="Proteomes" id="UP000435041"/>
    </source>
</evidence>
<reference evidence="1 2" key="1">
    <citation type="submission" date="2019-02" db="EMBL/GenBank/DDBJ databases">
        <title>Draft genome sequence of Arthrospira platensis NIES-3804.</title>
        <authorList>
            <person name="Yamaguchi H."/>
            <person name="Suzuki S."/>
            <person name="Kawachi M."/>
        </authorList>
    </citation>
    <scope>NUCLEOTIDE SEQUENCE [LARGE SCALE GENOMIC DNA]</scope>
    <source>
        <strain evidence="1 2">NIES-3804</strain>
    </source>
</reference>
<dbReference type="EMBL" id="BJCI01000024">
    <property type="protein sequence ID" value="GCL50214.1"/>
    <property type="molecule type" value="Genomic_DNA"/>
</dbReference>
<dbReference type="AlphaFoldDB" id="A0A6H9GII3"/>
<organism evidence="1 2">
    <name type="scientific">Microcystis aeruginosa NIES-3804</name>
    <dbReference type="NCBI Taxonomy" id="2517783"/>
    <lineage>
        <taxon>Bacteria</taxon>
        <taxon>Bacillati</taxon>
        <taxon>Cyanobacteriota</taxon>
        <taxon>Cyanophyceae</taxon>
        <taxon>Oscillatoriophycideae</taxon>
        <taxon>Chroococcales</taxon>
        <taxon>Microcystaceae</taxon>
        <taxon>Microcystis</taxon>
    </lineage>
</organism>
<gene>
    <name evidence="1" type="ORF">NIES3804_17810</name>
</gene>
<name>A0A6H9GII3_MICAE</name>
<dbReference type="Proteomes" id="UP000435041">
    <property type="component" value="Unassembled WGS sequence"/>
</dbReference>
<sequence>MLLWGHPLMKLFVLIVSPSVSFLFEITINPLAVASFDLGLMILATIIATTKFLIREDFSLIILSKPNFLIVSKIAIT</sequence>